<protein>
    <submittedName>
        <fullName evidence="2">HlyD family secretion protein</fullName>
    </submittedName>
</protein>
<dbReference type="GO" id="GO:0060003">
    <property type="term" value="P:copper ion export"/>
    <property type="evidence" value="ECO:0007669"/>
    <property type="project" value="TreeGrafter"/>
</dbReference>
<dbReference type="RefSeq" id="WP_068261191.1">
    <property type="nucleotide sequence ID" value="NZ_LWSK01000023.1"/>
</dbReference>
<reference evidence="2 3" key="1">
    <citation type="submission" date="2019-08" db="EMBL/GenBank/DDBJ databases">
        <title>Deep-cultivation of Planctomycetes and their phenomic and genomic characterization uncovers novel biology.</title>
        <authorList>
            <person name="Wiegand S."/>
            <person name="Jogler M."/>
            <person name="Boedeker C."/>
            <person name="Pinto D."/>
            <person name="Vollmers J."/>
            <person name="Rivas-Marin E."/>
            <person name="Kohn T."/>
            <person name="Peeters S.H."/>
            <person name="Heuer A."/>
            <person name="Rast P."/>
            <person name="Oberbeckmann S."/>
            <person name="Bunk B."/>
            <person name="Jeske O."/>
            <person name="Meyerdierks A."/>
            <person name="Storesund J.E."/>
            <person name="Kallscheuer N."/>
            <person name="Luecker S."/>
            <person name="Lage O.M."/>
            <person name="Pohl T."/>
            <person name="Merkel B.J."/>
            <person name="Hornburger P."/>
            <person name="Mueller R.-W."/>
            <person name="Bruemmer F."/>
            <person name="Labrenz M."/>
            <person name="Spormann A.M."/>
            <person name="Op Den Camp H."/>
            <person name="Overmann J."/>
            <person name="Amann R."/>
            <person name="Jetten M.S.M."/>
            <person name="Mascher T."/>
            <person name="Medema M.H."/>
            <person name="Devos D.P."/>
            <person name="Kaster A.-K."/>
            <person name="Ovreas L."/>
            <person name="Rohde M."/>
            <person name="Galperin M.Y."/>
            <person name="Jogler C."/>
        </authorList>
    </citation>
    <scope>NUCLEOTIDE SEQUENCE [LARGE SCALE GENOMIC DNA]</scope>
    <source>
        <strain evidence="2 3">LF1</strain>
    </source>
</reference>
<organism evidence="2 3">
    <name type="scientific">Rubripirellula obstinata</name>
    <dbReference type="NCBI Taxonomy" id="406547"/>
    <lineage>
        <taxon>Bacteria</taxon>
        <taxon>Pseudomonadati</taxon>
        <taxon>Planctomycetota</taxon>
        <taxon>Planctomycetia</taxon>
        <taxon>Pirellulales</taxon>
        <taxon>Pirellulaceae</taxon>
        <taxon>Rubripirellula</taxon>
    </lineage>
</organism>
<dbReference type="PANTHER" id="PTHR30097:SF4">
    <property type="entry name" value="SLR6042 PROTEIN"/>
    <property type="match status" value="1"/>
</dbReference>
<proteinExistence type="predicted"/>
<dbReference type="SUPFAM" id="SSF111369">
    <property type="entry name" value="HlyD-like secretion proteins"/>
    <property type="match status" value="1"/>
</dbReference>
<name>A0A5B1CHH0_9BACT</name>
<dbReference type="Gene3D" id="2.40.50.100">
    <property type="match status" value="1"/>
</dbReference>
<dbReference type="Proteomes" id="UP000322699">
    <property type="component" value="Unassembled WGS sequence"/>
</dbReference>
<sequence length="594" mass="66305">MLSPDSFASQNRDDHDEMWRDAEDLIDRMDRRSRHCDDQSQFEQEVAEALRKFSSCSGVSIQKRCQNESLVVAKSGISIFQGDELARDPSRHLIVSQSLTETTDLETQLCFEKPVTTQQKRVFTETMRALTNILIPVVLRREISVVSDAMQSLDRDHQLVESLFAGSTVNETYHSIAKTLATLTHTDRVCIVRANHRKHSIGRLVASSVPTDIDPRARQAQDLVRLIQDDHTRDQYIQENAVQQIYVEPIADHDNQVLAWVVFEQYDDTETAIAPIAIRFAPHQDLAHRAVKNAIAREIAGPRSAAKTLATVTPIRWAQILAVAAVVFLAMWLVKVPLRLSVPGRIAAAAIVTKHSPTNGFVTKVHVADGDRVTKGMPLLQLHSPELELVAQRLSSELATTTTKIDTLKSVKRNAGDNQTSAERMVLQTEADGIQRQLELVRQEQESLVLRSTIAGIVRQWDAKESLAGRVVVIGQPLLEIIDPAAGWNVELDIPDDQVGYLDDQQKAKPTCSFRVLSSPTEVHEGVLNHIDQAAQLNEAGHSIVRAEVSIDTDQANRFRRGASVVAKVDCGQRSAAFVVFRGLVQWWRTQDWI</sequence>
<keyword evidence="1" id="KW-0813">Transport</keyword>
<dbReference type="PANTHER" id="PTHR30097">
    <property type="entry name" value="CATION EFFLUX SYSTEM PROTEIN CUSB"/>
    <property type="match status" value="1"/>
</dbReference>
<evidence type="ECO:0000313" key="3">
    <source>
        <dbReference type="Proteomes" id="UP000322699"/>
    </source>
</evidence>
<gene>
    <name evidence="2" type="ORF">LF1_21770</name>
</gene>
<evidence type="ECO:0000256" key="1">
    <source>
        <dbReference type="ARBA" id="ARBA00022448"/>
    </source>
</evidence>
<dbReference type="AlphaFoldDB" id="A0A5B1CHH0"/>
<dbReference type="EMBL" id="VRLW01000001">
    <property type="protein sequence ID" value="KAA1259642.1"/>
    <property type="molecule type" value="Genomic_DNA"/>
</dbReference>
<dbReference type="OrthoDB" id="248877at2"/>
<evidence type="ECO:0000313" key="2">
    <source>
        <dbReference type="EMBL" id="KAA1259642.1"/>
    </source>
</evidence>
<keyword evidence="3" id="KW-1185">Reference proteome</keyword>
<comment type="caution">
    <text evidence="2">The sequence shown here is derived from an EMBL/GenBank/DDBJ whole genome shotgun (WGS) entry which is preliminary data.</text>
</comment>
<dbReference type="GO" id="GO:0030313">
    <property type="term" value="C:cell envelope"/>
    <property type="evidence" value="ECO:0007669"/>
    <property type="project" value="TreeGrafter"/>
</dbReference>
<accession>A0A5B1CHH0</accession>
<dbReference type="GO" id="GO:0015679">
    <property type="term" value="P:plasma membrane copper ion transport"/>
    <property type="evidence" value="ECO:0007669"/>
    <property type="project" value="TreeGrafter"/>
</dbReference>
<dbReference type="InterPro" id="IPR051909">
    <property type="entry name" value="MFP_Cation_Efflux"/>
</dbReference>